<comment type="caution">
    <text evidence="2">The sequence shown here is derived from an EMBL/GenBank/DDBJ whole genome shotgun (WGS) entry which is preliminary data.</text>
</comment>
<evidence type="ECO:0000313" key="2">
    <source>
        <dbReference type="EMBL" id="GBP07606.1"/>
    </source>
</evidence>
<feature type="region of interest" description="Disordered" evidence="1">
    <location>
        <begin position="1"/>
        <end position="57"/>
    </location>
</feature>
<name>A0A4C1T075_EUMVA</name>
<protein>
    <submittedName>
        <fullName evidence="2">Uncharacterized protein</fullName>
    </submittedName>
</protein>
<proteinExistence type="predicted"/>
<dbReference type="Proteomes" id="UP000299102">
    <property type="component" value="Unassembled WGS sequence"/>
</dbReference>
<reference evidence="2 3" key="1">
    <citation type="journal article" date="2019" name="Commun. Biol.">
        <title>The bagworm genome reveals a unique fibroin gene that provides high tensile strength.</title>
        <authorList>
            <person name="Kono N."/>
            <person name="Nakamura H."/>
            <person name="Ohtoshi R."/>
            <person name="Tomita M."/>
            <person name="Numata K."/>
            <person name="Arakawa K."/>
        </authorList>
    </citation>
    <scope>NUCLEOTIDE SEQUENCE [LARGE SCALE GENOMIC DNA]</scope>
</reference>
<organism evidence="2 3">
    <name type="scientific">Eumeta variegata</name>
    <name type="common">Bagworm moth</name>
    <name type="synonym">Eumeta japonica</name>
    <dbReference type="NCBI Taxonomy" id="151549"/>
    <lineage>
        <taxon>Eukaryota</taxon>
        <taxon>Metazoa</taxon>
        <taxon>Ecdysozoa</taxon>
        <taxon>Arthropoda</taxon>
        <taxon>Hexapoda</taxon>
        <taxon>Insecta</taxon>
        <taxon>Pterygota</taxon>
        <taxon>Neoptera</taxon>
        <taxon>Endopterygota</taxon>
        <taxon>Lepidoptera</taxon>
        <taxon>Glossata</taxon>
        <taxon>Ditrysia</taxon>
        <taxon>Tineoidea</taxon>
        <taxon>Psychidae</taxon>
        <taxon>Oiketicinae</taxon>
        <taxon>Eumeta</taxon>
    </lineage>
</organism>
<evidence type="ECO:0000313" key="3">
    <source>
        <dbReference type="Proteomes" id="UP000299102"/>
    </source>
</evidence>
<sequence length="138" mass="16713">MNIDAERQRKKKKQGSNRYRDRERYRNRDLDQNRDWTRDRDRDPYPPRDPDGRGQNDQISTLWLCTKAASVKNSLLEIDRPVFQSHRRIRVELLNNKLGDCDKVLRNTVPELWLREMPFTCKGVYSLADTITIYRRRY</sequence>
<evidence type="ECO:0000256" key="1">
    <source>
        <dbReference type="SAM" id="MobiDB-lite"/>
    </source>
</evidence>
<accession>A0A4C1T075</accession>
<gene>
    <name evidence="2" type="ORF">EVAR_2739_1</name>
</gene>
<dbReference type="EMBL" id="BGZK01000027">
    <property type="protein sequence ID" value="GBP07606.1"/>
    <property type="molecule type" value="Genomic_DNA"/>
</dbReference>
<dbReference type="AlphaFoldDB" id="A0A4C1T075"/>
<keyword evidence="3" id="KW-1185">Reference proteome</keyword>
<feature type="compositionally biased region" description="Basic and acidic residues" evidence="1">
    <location>
        <begin position="18"/>
        <end position="54"/>
    </location>
</feature>